<feature type="compositionally biased region" description="Basic and acidic residues" evidence="3">
    <location>
        <begin position="550"/>
        <end position="570"/>
    </location>
</feature>
<dbReference type="PANTHER" id="PTHR23119:SF50">
    <property type="entry name" value="PDZ DOMAIN-CONTAINING PROTEIN"/>
    <property type="match status" value="1"/>
</dbReference>
<dbReference type="Pfam" id="PF23598">
    <property type="entry name" value="LRR_14"/>
    <property type="match status" value="1"/>
</dbReference>
<dbReference type="SMART" id="SM00228">
    <property type="entry name" value="PDZ"/>
    <property type="match status" value="1"/>
</dbReference>
<dbReference type="Gene3D" id="2.30.42.10">
    <property type="match status" value="1"/>
</dbReference>
<dbReference type="SUPFAM" id="SSF52058">
    <property type="entry name" value="L domain-like"/>
    <property type="match status" value="1"/>
</dbReference>
<dbReference type="InterPro" id="IPR003591">
    <property type="entry name" value="Leu-rich_rpt_typical-subtyp"/>
</dbReference>
<dbReference type="GO" id="GO:0016323">
    <property type="term" value="C:basolateral plasma membrane"/>
    <property type="evidence" value="ECO:0007669"/>
    <property type="project" value="TreeGrafter"/>
</dbReference>
<dbReference type="PROSITE" id="PS51450">
    <property type="entry name" value="LRR"/>
    <property type="match status" value="1"/>
</dbReference>
<dbReference type="PROSITE" id="PS50106">
    <property type="entry name" value="PDZ"/>
    <property type="match status" value="1"/>
</dbReference>
<feature type="region of interest" description="Disordered" evidence="3">
    <location>
        <begin position="671"/>
        <end position="703"/>
    </location>
</feature>
<keyword evidence="2" id="KW-0677">Repeat</keyword>
<evidence type="ECO:0000313" key="5">
    <source>
        <dbReference type="EMBL" id="KAK2153036.1"/>
    </source>
</evidence>
<dbReference type="SMART" id="SM00364">
    <property type="entry name" value="LRR_BAC"/>
    <property type="match status" value="8"/>
</dbReference>
<protein>
    <recommendedName>
        <fullName evidence="4">PDZ domain-containing protein</fullName>
    </recommendedName>
</protein>
<proteinExistence type="predicted"/>
<dbReference type="GO" id="GO:0005912">
    <property type="term" value="C:adherens junction"/>
    <property type="evidence" value="ECO:0007669"/>
    <property type="project" value="TreeGrafter"/>
</dbReference>
<dbReference type="InterPro" id="IPR001611">
    <property type="entry name" value="Leu-rich_rpt"/>
</dbReference>
<dbReference type="SMART" id="SM00369">
    <property type="entry name" value="LRR_TYP"/>
    <property type="match status" value="12"/>
</dbReference>
<feature type="region of interest" description="Disordered" evidence="3">
    <location>
        <begin position="815"/>
        <end position="870"/>
    </location>
</feature>
<feature type="region of interest" description="Disordered" evidence="3">
    <location>
        <begin position="776"/>
        <end position="803"/>
    </location>
</feature>
<dbReference type="GO" id="GO:0045211">
    <property type="term" value="C:postsynaptic membrane"/>
    <property type="evidence" value="ECO:0007669"/>
    <property type="project" value="TreeGrafter"/>
</dbReference>
<feature type="compositionally biased region" description="Polar residues" evidence="3">
    <location>
        <begin position="922"/>
        <end position="944"/>
    </location>
</feature>
<comment type="caution">
    <text evidence="5">The sequence shown here is derived from an EMBL/GenBank/DDBJ whole genome shotgun (WGS) entry which is preliminary data.</text>
</comment>
<dbReference type="FunFam" id="3.80.10.10:FF:000118">
    <property type="entry name" value="Leucine rich repeat containing 7"/>
    <property type="match status" value="1"/>
</dbReference>
<feature type="region of interest" description="Disordered" evidence="3">
    <location>
        <begin position="1137"/>
        <end position="1191"/>
    </location>
</feature>
<feature type="region of interest" description="Disordered" evidence="3">
    <location>
        <begin position="512"/>
        <end position="650"/>
    </location>
</feature>
<dbReference type="GO" id="GO:0045197">
    <property type="term" value="P:establishment or maintenance of epithelial cell apical/basal polarity"/>
    <property type="evidence" value="ECO:0007669"/>
    <property type="project" value="TreeGrafter"/>
</dbReference>
<feature type="compositionally biased region" description="Polar residues" evidence="3">
    <location>
        <begin position="1137"/>
        <end position="1147"/>
    </location>
</feature>
<accession>A0AAD9JHZ8</accession>
<dbReference type="GO" id="GO:0098968">
    <property type="term" value="P:neurotransmitter receptor transport postsynaptic membrane to endosome"/>
    <property type="evidence" value="ECO:0007669"/>
    <property type="project" value="TreeGrafter"/>
</dbReference>
<feature type="compositionally biased region" description="Low complexity" evidence="3">
    <location>
        <begin position="593"/>
        <end position="612"/>
    </location>
</feature>
<dbReference type="InterPro" id="IPR055414">
    <property type="entry name" value="LRR_R13L4/SHOC2-like"/>
</dbReference>
<dbReference type="InterPro" id="IPR050614">
    <property type="entry name" value="Synaptic_Scaffolding_LAP-MAGUK"/>
</dbReference>
<dbReference type="SUPFAM" id="SSF52075">
    <property type="entry name" value="Outer arm dynein light chain 1"/>
    <property type="match status" value="1"/>
</dbReference>
<dbReference type="Gene3D" id="3.80.10.10">
    <property type="entry name" value="Ribonuclease Inhibitor"/>
    <property type="match status" value="3"/>
</dbReference>
<feature type="compositionally biased region" description="Polar residues" evidence="3">
    <location>
        <begin position="1160"/>
        <end position="1181"/>
    </location>
</feature>
<feature type="compositionally biased region" description="Polar residues" evidence="3">
    <location>
        <begin position="524"/>
        <end position="543"/>
    </location>
</feature>
<dbReference type="Proteomes" id="UP001208570">
    <property type="component" value="Unassembled WGS sequence"/>
</dbReference>
<keyword evidence="6" id="KW-1185">Reference proteome</keyword>
<feature type="compositionally biased region" description="Polar residues" evidence="3">
    <location>
        <begin position="952"/>
        <end position="970"/>
    </location>
</feature>
<dbReference type="Pfam" id="PF00595">
    <property type="entry name" value="PDZ"/>
    <property type="match status" value="1"/>
</dbReference>
<dbReference type="GO" id="GO:0098887">
    <property type="term" value="P:neurotransmitter receptor transport, endosome to postsynaptic membrane"/>
    <property type="evidence" value="ECO:0007669"/>
    <property type="project" value="TreeGrafter"/>
</dbReference>
<reference evidence="5" key="1">
    <citation type="journal article" date="2023" name="Mol. Biol. Evol.">
        <title>Third-Generation Sequencing Reveals the Adaptive Role of the Epigenome in Three Deep-Sea Polychaetes.</title>
        <authorList>
            <person name="Perez M."/>
            <person name="Aroh O."/>
            <person name="Sun Y."/>
            <person name="Lan Y."/>
            <person name="Juniper S.K."/>
            <person name="Young C.R."/>
            <person name="Angers B."/>
            <person name="Qian P.Y."/>
        </authorList>
    </citation>
    <scope>NUCLEOTIDE SEQUENCE</scope>
    <source>
        <strain evidence="5">P08H-3</strain>
    </source>
</reference>
<dbReference type="AlphaFoldDB" id="A0AAD9JHZ8"/>
<dbReference type="SUPFAM" id="SSF50156">
    <property type="entry name" value="PDZ domain-like"/>
    <property type="match status" value="1"/>
</dbReference>
<dbReference type="InterPro" id="IPR036034">
    <property type="entry name" value="PDZ_sf"/>
</dbReference>
<dbReference type="GO" id="GO:0019901">
    <property type="term" value="F:protein kinase binding"/>
    <property type="evidence" value="ECO:0007669"/>
    <property type="project" value="TreeGrafter"/>
</dbReference>
<dbReference type="GO" id="GO:0098609">
    <property type="term" value="P:cell-cell adhesion"/>
    <property type="evidence" value="ECO:0007669"/>
    <property type="project" value="TreeGrafter"/>
</dbReference>
<evidence type="ECO:0000256" key="3">
    <source>
        <dbReference type="SAM" id="MobiDB-lite"/>
    </source>
</evidence>
<evidence type="ECO:0000313" key="6">
    <source>
        <dbReference type="Proteomes" id="UP001208570"/>
    </source>
</evidence>
<dbReference type="PANTHER" id="PTHR23119">
    <property type="entry name" value="DISCS LARGE"/>
    <property type="match status" value="1"/>
</dbReference>
<dbReference type="InterPro" id="IPR032675">
    <property type="entry name" value="LRR_dom_sf"/>
</dbReference>
<name>A0AAD9JHZ8_9ANNE</name>
<feature type="compositionally biased region" description="Polar residues" evidence="3">
    <location>
        <begin position="987"/>
        <end position="1002"/>
    </location>
</feature>
<feature type="compositionally biased region" description="Basic and acidic residues" evidence="3">
    <location>
        <begin position="907"/>
        <end position="921"/>
    </location>
</feature>
<gene>
    <name evidence="5" type="ORF">LSH36_310g03040</name>
</gene>
<feature type="region of interest" description="Disordered" evidence="3">
    <location>
        <begin position="903"/>
        <end position="1014"/>
    </location>
</feature>
<dbReference type="CDD" id="cd06749">
    <property type="entry name" value="PDZ_densin_erbin-like"/>
    <property type="match status" value="1"/>
</dbReference>
<feature type="domain" description="PDZ" evidence="4">
    <location>
        <begin position="1192"/>
        <end position="1280"/>
    </location>
</feature>
<sequence length="1280" mass="142394">MESAILKQERKMSGCLCFSKDVDEVHVLDYRHSNLDFIPSDVFKHERTLEELLIDSNGIKELPRELFCCHGLKKLTLSDNEVRSIPPAVASLINLEHLDISKNGVVDVPDNIKFCKNMRVIEASVNPLGKLPECFTQLHQLTELYLNDAFLDFLPGSFGRLSKLKILEIRENHLKTLPRSLSHMILLQRLDIGNNDFTELPDVVGSLTSLLELWCDTNQIKSMPETIGNLKQLMFLDGSKNRIETLPNEIEGCLALADLHLSTNMLQQLPESLGRLSNLTTLKVDDNRLTSLPYSIGGMVSLSELNIGANDLERLPPSIGLLRHLRTLYADENFLVELPSELGSCSGLTVLSLRSNNLTYIPDEIGRIPRLRVLNLSDNKIKFLPFSLTRLKELQALWLAENQTKPLIRLQSDIDIDTGQRMLTCYLLPMQPNDDKQDMYSDAGSFHPSLWEEERAQRQQIHFDMENINDEEGKLRRQPTPYPKEMKNRIEHMRNLALKELNVPEVINTDTYQQPVIGRRESPQKLNSGGSTSPVIGSLQSGGRSVPSLDGERHHLYRADKEKQQKDKARMVKNKNPQSPDGPVKDEDDGGFLSSTSRRSGSSSTLPRSVSVDRNISVTQPLLGPPSKSASDLHEAKTSRSHPSRSNVSYNDFMRGLSARGMSVTDSVLPSGTTNTLPNQSRHHGSRTHYHGNPRVGPRIRDHRNGYDSDTGYRSDFGYYGDVGYLSDTGYRSDVGYRGSHGVHRRRRPDVTYFGQVNRQSHDDTTVSEYEMFRNKTSHRTTSSHSGHHGDGRTALSSYSNVPLSKRMTIGNDEMYEQYPNPNQTAPVRPLPSSGSVGSRTDTSHHRDSLQRPNRGHHNSGAIDTRSLTHSISESVKEEVANDFGADDTRWKAQLYNASVKLQKSPSIEKTDCKSVDEQTRESPTGGSTSHLTSPSYQTRSQHSLCDEPSRKSYSTQNGHINTDRPNSLPISDGQFSHPKRELYPESRSNQSKEMQGSQNTLERSHPDSSLRTDCGLVDSNHNTPSKLAQQPHHIPCPGQPAGGNRVQLYQGIMPPTTRTSQMAHIPHTPPHTPQHTAQSHMAQTPQTSVVPSNTTQSHVVQTLHTPQSHTTHSAAPSPWNLSNYEKDVAMFKQLEPASQVSSSTDSGYGHTHLFERTPGENNRSSLSTTSQPSPAEQNQLLRPPAPGSKHVFHVTLKKDPGLGFSIAGGVGSPGNPYRPSDMGIFITRVQADGPGAGILHPADKILEVNGVSFVSLEHSHAVNTLRNSGQTVSMVIERL</sequence>
<feature type="compositionally biased region" description="Basic residues" evidence="3">
    <location>
        <begin position="681"/>
        <end position="692"/>
    </location>
</feature>
<evidence type="ECO:0000259" key="4">
    <source>
        <dbReference type="PROSITE" id="PS50106"/>
    </source>
</evidence>
<dbReference type="Pfam" id="PF13855">
    <property type="entry name" value="LRR_8"/>
    <property type="match status" value="2"/>
</dbReference>
<evidence type="ECO:0000256" key="2">
    <source>
        <dbReference type="ARBA" id="ARBA00022737"/>
    </source>
</evidence>
<dbReference type="GO" id="GO:0043113">
    <property type="term" value="P:receptor clustering"/>
    <property type="evidence" value="ECO:0007669"/>
    <property type="project" value="TreeGrafter"/>
</dbReference>
<dbReference type="InterPro" id="IPR001478">
    <property type="entry name" value="PDZ"/>
</dbReference>
<feature type="compositionally biased region" description="Polar residues" evidence="3">
    <location>
        <begin position="671"/>
        <end position="680"/>
    </location>
</feature>
<organism evidence="5 6">
    <name type="scientific">Paralvinella palmiformis</name>
    <dbReference type="NCBI Taxonomy" id="53620"/>
    <lineage>
        <taxon>Eukaryota</taxon>
        <taxon>Metazoa</taxon>
        <taxon>Spiralia</taxon>
        <taxon>Lophotrochozoa</taxon>
        <taxon>Annelida</taxon>
        <taxon>Polychaeta</taxon>
        <taxon>Sedentaria</taxon>
        <taxon>Canalipalpata</taxon>
        <taxon>Terebellida</taxon>
        <taxon>Terebelliformia</taxon>
        <taxon>Alvinellidae</taxon>
        <taxon>Paralvinella</taxon>
    </lineage>
</organism>
<dbReference type="EMBL" id="JAODUP010000310">
    <property type="protein sequence ID" value="KAK2153036.1"/>
    <property type="molecule type" value="Genomic_DNA"/>
</dbReference>
<dbReference type="GO" id="GO:0014069">
    <property type="term" value="C:postsynaptic density"/>
    <property type="evidence" value="ECO:0007669"/>
    <property type="project" value="TreeGrafter"/>
</dbReference>
<keyword evidence="1" id="KW-0433">Leucine-rich repeat</keyword>
<evidence type="ECO:0000256" key="1">
    <source>
        <dbReference type="ARBA" id="ARBA00022614"/>
    </source>
</evidence>